<feature type="DNA-binding region" description="Homeobox" evidence="2">
    <location>
        <begin position="118"/>
        <end position="177"/>
    </location>
</feature>
<dbReference type="InterPro" id="IPR009057">
    <property type="entry name" value="Homeodomain-like_sf"/>
</dbReference>
<dbReference type="CDD" id="cd00086">
    <property type="entry name" value="homeodomain"/>
    <property type="match status" value="1"/>
</dbReference>
<dbReference type="EMBL" id="JARQWQ010000104">
    <property type="protein sequence ID" value="KAK2550918.1"/>
    <property type="molecule type" value="Genomic_DNA"/>
</dbReference>
<evidence type="ECO:0000256" key="1">
    <source>
        <dbReference type="ARBA" id="ARBA00004123"/>
    </source>
</evidence>
<dbReference type="GO" id="GO:0000978">
    <property type="term" value="F:RNA polymerase II cis-regulatory region sequence-specific DNA binding"/>
    <property type="evidence" value="ECO:0007669"/>
    <property type="project" value="TreeGrafter"/>
</dbReference>
<evidence type="ECO:0000256" key="2">
    <source>
        <dbReference type="PROSITE-ProRule" id="PRU00108"/>
    </source>
</evidence>
<dbReference type="PANTHER" id="PTHR24340">
    <property type="entry name" value="HOMEOBOX PROTEIN NKX"/>
    <property type="match status" value="1"/>
</dbReference>
<dbReference type="PROSITE" id="PS50071">
    <property type="entry name" value="HOMEOBOX_2"/>
    <property type="match status" value="1"/>
</dbReference>
<dbReference type="InterPro" id="IPR050394">
    <property type="entry name" value="Homeobox_NK-like"/>
</dbReference>
<gene>
    <name evidence="6" type="ORF">P5673_028290</name>
</gene>
<dbReference type="AlphaFoldDB" id="A0AAD9PXR3"/>
<sequence length="295" mass="34118">MESNQYNSTIAFVESLVRSAPVRGSQVRGPVSNNCHTNFSIRSILGLENGDTDVSSLPECHRTTSPPLSPYSDCASPNDRRRQASPVLTPYSDTTSSSSDCDSETYRVPNATEKPLKKKRQRTTFSQHEKMQLEMAFRRQPYLMGNDEEMLAQRLGITVQNVRYWFQNRRAKSRKLQKEMMPVYQTSPSNQFERVPESRTTIPRRLQFAPAQPDSDHWKHATCLSYRYPPMTENRLITSASNHPSIQLNQFRREIPVPFPTPNSNQCTIRRVEPARVAQRSSRTQRSFHPYWMPY</sequence>
<evidence type="ECO:0000256" key="3">
    <source>
        <dbReference type="RuleBase" id="RU000682"/>
    </source>
</evidence>
<proteinExistence type="predicted"/>
<reference evidence="6" key="1">
    <citation type="journal article" date="2023" name="G3 (Bethesda)">
        <title>Whole genome assembly and annotation of the endangered Caribbean coral Acropora cervicornis.</title>
        <authorList>
            <person name="Selwyn J.D."/>
            <person name="Vollmer S.V."/>
        </authorList>
    </citation>
    <scope>NUCLEOTIDE SEQUENCE</scope>
    <source>
        <strain evidence="6">K2</strain>
    </source>
</reference>
<evidence type="ECO:0000256" key="4">
    <source>
        <dbReference type="SAM" id="MobiDB-lite"/>
    </source>
</evidence>
<feature type="domain" description="Homeobox" evidence="5">
    <location>
        <begin position="116"/>
        <end position="176"/>
    </location>
</feature>
<keyword evidence="7" id="KW-1185">Reference proteome</keyword>
<dbReference type="SUPFAM" id="SSF46689">
    <property type="entry name" value="Homeodomain-like"/>
    <property type="match status" value="1"/>
</dbReference>
<reference evidence="6" key="2">
    <citation type="journal article" date="2023" name="Science">
        <title>Genomic signatures of disease resistance in endangered staghorn corals.</title>
        <authorList>
            <person name="Vollmer S.V."/>
            <person name="Selwyn J.D."/>
            <person name="Despard B.A."/>
            <person name="Roesel C.L."/>
        </authorList>
    </citation>
    <scope>NUCLEOTIDE SEQUENCE</scope>
    <source>
        <strain evidence="6">K2</strain>
    </source>
</reference>
<comment type="subcellular location">
    <subcellularLocation>
        <location evidence="1 2 3">Nucleus</location>
    </subcellularLocation>
</comment>
<keyword evidence="2 3" id="KW-0238">DNA-binding</keyword>
<feature type="region of interest" description="Disordered" evidence="4">
    <location>
        <begin position="56"/>
        <end position="125"/>
    </location>
</feature>
<dbReference type="Pfam" id="PF00046">
    <property type="entry name" value="Homeodomain"/>
    <property type="match status" value="1"/>
</dbReference>
<dbReference type="GO" id="GO:0005634">
    <property type="term" value="C:nucleus"/>
    <property type="evidence" value="ECO:0007669"/>
    <property type="project" value="UniProtKB-SubCell"/>
</dbReference>
<comment type="caution">
    <text evidence="6">The sequence shown here is derived from an EMBL/GenBank/DDBJ whole genome shotgun (WGS) entry which is preliminary data.</text>
</comment>
<dbReference type="Proteomes" id="UP001249851">
    <property type="component" value="Unassembled WGS sequence"/>
</dbReference>
<keyword evidence="2 3" id="KW-0539">Nucleus</keyword>
<evidence type="ECO:0000259" key="5">
    <source>
        <dbReference type="PROSITE" id="PS50071"/>
    </source>
</evidence>
<keyword evidence="2 3" id="KW-0371">Homeobox</keyword>
<dbReference type="InterPro" id="IPR001356">
    <property type="entry name" value="HD"/>
</dbReference>
<evidence type="ECO:0000313" key="7">
    <source>
        <dbReference type="Proteomes" id="UP001249851"/>
    </source>
</evidence>
<organism evidence="6 7">
    <name type="scientific">Acropora cervicornis</name>
    <name type="common">Staghorn coral</name>
    <dbReference type="NCBI Taxonomy" id="6130"/>
    <lineage>
        <taxon>Eukaryota</taxon>
        <taxon>Metazoa</taxon>
        <taxon>Cnidaria</taxon>
        <taxon>Anthozoa</taxon>
        <taxon>Hexacorallia</taxon>
        <taxon>Scleractinia</taxon>
        <taxon>Astrocoeniina</taxon>
        <taxon>Acroporidae</taxon>
        <taxon>Acropora</taxon>
    </lineage>
</organism>
<dbReference type="SMART" id="SM00389">
    <property type="entry name" value="HOX"/>
    <property type="match status" value="1"/>
</dbReference>
<name>A0AAD9PXR3_ACRCE</name>
<accession>A0AAD9PXR3</accession>
<dbReference type="Gene3D" id="1.10.10.60">
    <property type="entry name" value="Homeodomain-like"/>
    <property type="match status" value="1"/>
</dbReference>
<dbReference type="GO" id="GO:0000981">
    <property type="term" value="F:DNA-binding transcription factor activity, RNA polymerase II-specific"/>
    <property type="evidence" value="ECO:0007669"/>
    <property type="project" value="TreeGrafter"/>
</dbReference>
<dbReference type="GO" id="GO:0030154">
    <property type="term" value="P:cell differentiation"/>
    <property type="evidence" value="ECO:0007669"/>
    <property type="project" value="TreeGrafter"/>
</dbReference>
<evidence type="ECO:0000313" key="6">
    <source>
        <dbReference type="EMBL" id="KAK2550918.1"/>
    </source>
</evidence>
<protein>
    <submittedName>
        <fullName evidence="6">Homeobox protein aristaless</fullName>
    </submittedName>
</protein>